<dbReference type="InterPro" id="IPR027417">
    <property type="entry name" value="P-loop_NTPase"/>
</dbReference>
<evidence type="ECO:0000313" key="20">
    <source>
        <dbReference type="EMBL" id="EKX74303.1"/>
    </source>
</evidence>
<proteinExistence type="inferred from homology"/>
<dbReference type="InterPro" id="IPR000642">
    <property type="entry name" value="Peptidase_M41"/>
</dbReference>
<dbReference type="InterPro" id="IPR037219">
    <property type="entry name" value="Peptidase_M41-like"/>
</dbReference>
<evidence type="ECO:0000256" key="3">
    <source>
        <dbReference type="ARBA" id="ARBA00010044"/>
    </source>
</evidence>
<dbReference type="PROSITE" id="PS00674">
    <property type="entry name" value="AAA"/>
    <property type="match status" value="1"/>
</dbReference>
<dbReference type="RefSeq" id="XP_004833755.1">
    <property type="nucleotide sequence ID" value="XM_004833698.1"/>
</dbReference>
<dbReference type="Proteomes" id="UP000031512">
    <property type="component" value="Unassembled WGS sequence"/>
</dbReference>
<dbReference type="Gene3D" id="1.10.8.60">
    <property type="match status" value="1"/>
</dbReference>
<evidence type="ECO:0000256" key="1">
    <source>
        <dbReference type="ARBA" id="ARBA00001947"/>
    </source>
</evidence>
<evidence type="ECO:0000256" key="7">
    <source>
        <dbReference type="ARBA" id="ARBA00022723"/>
    </source>
</evidence>
<gene>
    <name evidence="20" type="ORF">BEWA_043440</name>
</gene>
<reference evidence="20 21" key="1">
    <citation type="journal article" date="2012" name="BMC Genomics">
        <title>Comparative genomic analysis and phylogenetic position of Theileria equi.</title>
        <authorList>
            <person name="Kappmeyer L.S."/>
            <person name="Thiagarajan M."/>
            <person name="Herndon D.R."/>
            <person name="Ramsay J.D."/>
            <person name="Caler E."/>
            <person name="Djikeng A."/>
            <person name="Gillespie J.J."/>
            <person name="Lau A.O."/>
            <person name="Roalson E.H."/>
            <person name="Silva J.C."/>
            <person name="Silva M.G."/>
            <person name="Suarez C.E."/>
            <person name="Ueti M.W."/>
            <person name="Nene V.M."/>
            <person name="Mealey R.H."/>
            <person name="Knowles D.P."/>
            <person name="Brayton K.A."/>
        </authorList>
    </citation>
    <scope>NUCLEOTIDE SEQUENCE [LARGE SCALE GENOMIC DNA]</scope>
    <source>
        <strain evidence="20 21">WA</strain>
    </source>
</reference>
<evidence type="ECO:0000256" key="14">
    <source>
        <dbReference type="ARBA" id="ARBA00023049"/>
    </source>
</evidence>
<evidence type="ECO:0000313" key="21">
    <source>
        <dbReference type="Proteomes" id="UP000031512"/>
    </source>
</evidence>
<dbReference type="Pfam" id="PF17862">
    <property type="entry name" value="AAA_lid_3"/>
    <property type="match status" value="1"/>
</dbReference>
<protein>
    <submittedName>
        <fullName evidence="20">Metalloprotease/cell division cycle, putative</fullName>
        <ecNumber evidence="20">3.6.4.3</ecNumber>
    </submittedName>
</protein>
<dbReference type="GO" id="GO:0016887">
    <property type="term" value="F:ATP hydrolysis activity"/>
    <property type="evidence" value="ECO:0007669"/>
    <property type="project" value="InterPro"/>
</dbReference>
<dbReference type="CDD" id="cd19501">
    <property type="entry name" value="RecA-like_FtsH"/>
    <property type="match status" value="1"/>
</dbReference>
<evidence type="ECO:0000256" key="11">
    <source>
        <dbReference type="ARBA" id="ARBA00022840"/>
    </source>
</evidence>
<evidence type="ECO:0000256" key="9">
    <source>
        <dbReference type="ARBA" id="ARBA00022801"/>
    </source>
</evidence>
<keyword evidence="7" id="KW-0479">Metal-binding</keyword>
<comment type="subcellular location">
    <subcellularLocation>
        <location evidence="2">Membrane</location>
        <topology evidence="2">Multi-pass membrane protein</topology>
    </subcellularLocation>
</comment>
<dbReference type="eggNOG" id="KOG0734">
    <property type="taxonomic scope" value="Eukaryota"/>
</dbReference>
<evidence type="ECO:0000256" key="17">
    <source>
        <dbReference type="SAM" id="MobiDB-lite"/>
    </source>
</evidence>
<dbReference type="FunFam" id="1.20.58.760:FF:000001">
    <property type="entry name" value="ATP-dependent zinc metalloprotease FtsH"/>
    <property type="match status" value="1"/>
</dbReference>
<evidence type="ECO:0000256" key="12">
    <source>
        <dbReference type="ARBA" id="ARBA00022946"/>
    </source>
</evidence>
<keyword evidence="6 18" id="KW-0812">Transmembrane</keyword>
<dbReference type="FunFam" id="3.40.50.300:FF:000277">
    <property type="entry name" value="ATP-dependent zinc metalloprotease FtsH"/>
    <property type="match status" value="1"/>
</dbReference>
<keyword evidence="12" id="KW-0809">Transit peptide</keyword>
<keyword evidence="10" id="KW-0862">Zinc</keyword>
<dbReference type="InterPro" id="IPR003593">
    <property type="entry name" value="AAA+_ATPase"/>
</dbReference>
<comment type="similarity">
    <text evidence="4">In the N-terminal section; belongs to the AAA ATPase family.</text>
</comment>
<keyword evidence="9 20" id="KW-0378">Hydrolase</keyword>
<evidence type="ECO:0000256" key="16">
    <source>
        <dbReference type="RuleBase" id="RU003651"/>
    </source>
</evidence>
<dbReference type="GO" id="GO:0004222">
    <property type="term" value="F:metalloendopeptidase activity"/>
    <property type="evidence" value="ECO:0007669"/>
    <property type="project" value="InterPro"/>
</dbReference>
<dbReference type="KEGG" id="beq:BEWA_043440"/>
<dbReference type="OrthoDB" id="1413014at2759"/>
<comment type="caution">
    <text evidence="20">The sequence shown here is derived from an EMBL/GenBank/DDBJ whole genome shotgun (WGS) entry which is preliminary data.</text>
</comment>
<organism evidence="20 21">
    <name type="scientific">Theileria equi strain WA</name>
    <dbReference type="NCBI Taxonomy" id="1537102"/>
    <lineage>
        <taxon>Eukaryota</taxon>
        <taxon>Sar</taxon>
        <taxon>Alveolata</taxon>
        <taxon>Apicomplexa</taxon>
        <taxon>Aconoidasida</taxon>
        <taxon>Piroplasmida</taxon>
        <taxon>Theileriidae</taxon>
        <taxon>Theileria</taxon>
    </lineage>
</organism>
<dbReference type="GO" id="GO:0005739">
    <property type="term" value="C:mitochondrion"/>
    <property type="evidence" value="ECO:0007669"/>
    <property type="project" value="TreeGrafter"/>
</dbReference>
<keyword evidence="11 16" id="KW-0067">ATP-binding</keyword>
<keyword evidence="8 16" id="KW-0547">Nucleotide-binding</keyword>
<accession>L1LGR4</accession>
<dbReference type="GeneID" id="15807751"/>
<evidence type="ECO:0000256" key="10">
    <source>
        <dbReference type="ARBA" id="ARBA00022833"/>
    </source>
</evidence>
<evidence type="ECO:0000259" key="19">
    <source>
        <dbReference type="SMART" id="SM00382"/>
    </source>
</evidence>
<dbReference type="GO" id="GO:0046872">
    <property type="term" value="F:metal ion binding"/>
    <property type="evidence" value="ECO:0007669"/>
    <property type="project" value="UniProtKB-KW"/>
</dbReference>
<dbReference type="GO" id="GO:0016020">
    <property type="term" value="C:membrane"/>
    <property type="evidence" value="ECO:0007669"/>
    <property type="project" value="UniProtKB-SubCell"/>
</dbReference>
<feature type="region of interest" description="Disordered" evidence="17">
    <location>
        <begin position="187"/>
        <end position="210"/>
    </location>
</feature>
<dbReference type="STRING" id="1537102.L1LGR4"/>
<keyword evidence="5 20" id="KW-0645">Protease</keyword>
<dbReference type="EMBL" id="ACOU01000002">
    <property type="protein sequence ID" value="EKX74303.1"/>
    <property type="molecule type" value="Genomic_DNA"/>
</dbReference>
<keyword evidence="15 18" id="KW-0472">Membrane</keyword>
<feature type="transmembrane region" description="Helical" evidence="18">
    <location>
        <begin position="155"/>
        <end position="174"/>
    </location>
</feature>
<dbReference type="GO" id="GO:0005524">
    <property type="term" value="F:ATP binding"/>
    <property type="evidence" value="ECO:0007669"/>
    <property type="project" value="UniProtKB-KW"/>
</dbReference>
<dbReference type="GO" id="GO:0004176">
    <property type="term" value="F:ATP-dependent peptidase activity"/>
    <property type="evidence" value="ECO:0007669"/>
    <property type="project" value="InterPro"/>
</dbReference>
<dbReference type="GO" id="GO:0051301">
    <property type="term" value="P:cell division"/>
    <property type="evidence" value="ECO:0007669"/>
    <property type="project" value="UniProtKB-KW"/>
</dbReference>
<dbReference type="AlphaFoldDB" id="L1LGR4"/>
<dbReference type="InterPro" id="IPR003959">
    <property type="entry name" value="ATPase_AAA_core"/>
</dbReference>
<dbReference type="SMART" id="SM00382">
    <property type="entry name" value="AAA"/>
    <property type="match status" value="1"/>
</dbReference>
<dbReference type="HAMAP" id="MF_01458">
    <property type="entry name" value="FtsH"/>
    <property type="match status" value="1"/>
</dbReference>
<dbReference type="GO" id="GO:0006508">
    <property type="term" value="P:proteolysis"/>
    <property type="evidence" value="ECO:0007669"/>
    <property type="project" value="UniProtKB-KW"/>
</dbReference>
<comment type="cofactor">
    <cofactor evidence="1">
        <name>Zn(2+)</name>
        <dbReference type="ChEBI" id="CHEBI:29105"/>
    </cofactor>
</comment>
<keyword evidence="20" id="KW-0131">Cell cycle</keyword>
<dbReference type="InterPro" id="IPR005936">
    <property type="entry name" value="FtsH"/>
</dbReference>
<dbReference type="InterPro" id="IPR003960">
    <property type="entry name" value="ATPase_AAA_CS"/>
</dbReference>
<keyword evidence="20" id="KW-0132">Cell division</keyword>
<dbReference type="InterPro" id="IPR041569">
    <property type="entry name" value="AAA_lid_3"/>
</dbReference>
<feature type="compositionally biased region" description="Basic and acidic residues" evidence="17">
    <location>
        <begin position="187"/>
        <end position="199"/>
    </location>
</feature>
<sequence>MFSNTSNGAPFVINSHYNGHGFTDDDNNNNEGASQSFFNYDALNNDLYTPSNTSSKNEHLQGLSSGYNQVYYNNLNTNTPKSAHVYRETTGGTVPYESIDASYYTNNNQSSVYSKFCEWFNTIASLFVDISYKAYDIFSVIWYYCKLMLFYTLRLAFGALVTLLILSLIGRLFVDKNRDFDEVPISKKTQDVSKRETPKTNENPPPPKSTLTLDPVYFKDIVGIDDAKEDLFEVVKFIKHPELYKNVGAKIPKGILLVGSPGTGKTMLAKAVATEAGIPFIYTSGPEFVEIFVGQGAQRVRSLFSKARKAAPCIIFIDEIDAVGSKRASGSFSGQNREHDQTLNQLLVEMDGFNISTGITVLAATNRIGTLDRALLRPGRFDRIIHIPLPNLDGREAILKRYLNDVKYDKDEINVREFAKLTPGFSGADLKNLVNEAALNCVKDGRNKVAIVDMQEARDKVSIGSKRKLIQPELQRKMTAYHEAGHALVAYYLYPDADPIHKATIISRGTALGFVEQLPEGDRSSYKLAQMKARLAVCMGGRIAEELVFGKENVTSGASSDIYAATELAYRMVTEWGMSKKLGPINYTRIGAITNLNGNRALSTDTATIVEQEVKILVDDAHKLAESIIREHRNQLELIATQLMEHETLTGQEIRALLDKNESKT</sequence>
<dbReference type="Pfam" id="PF00004">
    <property type="entry name" value="AAA"/>
    <property type="match status" value="1"/>
</dbReference>
<comment type="similarity">
    <text evidence="3">In the C-terminal section; belongs to the peptidase M41 family.</text>
</comment>
<keyword evidence="13 18" id="KW-1133">Transmembrane helix</keyword>
<dbReference type="EC" id="3.6.4.3" evidence="20"/>
<dbReference type="PANTHER" id="PTHR23076">
    <property type="entry name" value="METALLOPROTEASE M41 FTSH"/>
    <property type="match status" value="1"/>
</dbReference>
<evidence type="ECO:0000256" key="13">
    <source>
        <dbReference type="ARBA" id="ARBA00022989"/>
    </source>
</evidence>
<evidence type="ECO:0000256" key="15">
    <source>
        <dbReference type="ARBA" id="ARBA00023136"/>
    </source>
</evidence>
<evidence type="ECO:0000256" key="2">
    <source>
        <dbReference type="ARBA" id="ARBA00004141"/>
    </source>
</evidence>
<keyword evidence="14 20" id="KW-0482">Metalloprotease</keyword>
<evidence type="ECO:0000256" key="4">
    <source>
        <dbReference type="ARBA" id="ARBA00010550"/>
    </source>
</evidence>
<evidence type="ECO:0000256" key="18">
    <source>
        <dbReference type="SAM" id="Phobius"/>
    </source>
</evidence>
<dbReference type="FunFam" id="1.10.8.60:FF:000001">
    <property type="entry name" value="ATP-dependent zinc metalloprotease FtsH"/>
    <property type="match status" value="1"/>
</dbReference>
<dbReference type="PANTHER" id="PTHR23076:SF97">
    <property type="entry name" value="ATP-DEPENDENT ZINC METALLOPROTEASE YME1L1"/>
    <property type="match status" value="1"/>
</dbReference>
<name>L1LGR4_THEEQ</name>
<evidence type="ECO:0000256" key="5">
    <source>
        <dbReference type="ARBA" id="ARBA00022670"/>
    </source>
</evidence>
<keyword evidence="21" id="KW-1185">Reference proteome</keyword>
<dbReference type="SUPFAM" id="SSF52540">
    <property type="entry name" value="P-loop containing nucleoside triphosphate hydrolases"/>
    <property type="match status" value="1"/>
</dbReference>
<evidence type="ECO:0000256" key="8">
    <source>
        <dbReference type="ARBA" id="ARBA00022741"/>
    </source>
</evidence>
<feature type="domain" description="AAA+ ATPase" evidence="19">
    <location>
        <begin position="251"/>
        <end position="391"/>
    </location>
</feature>
<dbReference type="VEuPathDB" id="PiroplasmaDB:BEWA_043440"/>
<dbReference type="Pfam" id="PF01434">
    <property type="entry name" value="Peptidase_M41"/>
    <property type="match status" value="1"/>
</dbReference>
<dbReference type="Gene3D" id="1.20.58.760">
    <property type="entry name" value="Peptidase M41"/>
    <property type="match status" value="1"/>
</dbReference>
<dbReference type="Gene3D" id="3.40.50.300">
    <property type="entry name" value="P-loop containing nucleotide triphosphate hydrolases"/>
    <property type="match status" value="1"/>
</dbReference>
<evidence type="ECO:0000256" key="6">
    <source>
        <dbReference type="ARBA" id="ARBA00022692"/>
    </source>
</evidence>
<dbReference type="SUPFAM" id="SSF140990">
    <property type="entry name" value="FtsH protease domain-like"/>
    <property type="match status" value="1"/>
</dbReference>
<comment type="similarity">
    <text evidence="16">Belongs to the AAA ATPase family.</text>
</comment>